<dbReference type="CDD" id="cd05403">
    <property type="entry name" value="NT_KNTase_like"/>
    <property type="match status" value="1"/>
</dbReference>
<organism evidence="2 3">
    <name type="scientific">candidate division WOR-1 bacterium RIFOXYB2_FULL_36_35</name>
    <dbReference type="NCBI Taxonomy" id="1802578"/>
    <lineage>
        <taxon>Bacteria</taxon>
        <taxon>Bacillati</taxon>
        <taxon>Saganbacteria</taxon>
    </lineage>
</organism>
<proteinExistence type="predicted"/>
<dbReference type="InterPro" id="IPR043519">
    <property type="entry name" value="NT_sf"/>
</dbReference>
<reference evidence="2 3" key="1">
    <citation type="journal article" date="2016" name="Nat. Commun.">
        <title>Thousands of microbial genomes shed light on interconnected biogeochemical processes in an aquifer system.</title>
        <authorList>
            <person name="Anantharaman K."/>
            <person name="Brown C.T."/>
            <person name="Hug L.A."/>
            <person name="Sharon I."/>
            <person name="Castelle C.J."/>
            <person name="Probst A.J."/>
            <person name="Thomas B.C."/>
            <person name="Singh A."/>
            <person name="Wilkins M.J."/>
            <person name="Karaoz U."/>
            <person name="Brodie E.L."/>
            <person name="Williams K.H."/>
            <person name="Hubbard S.S."/>
            <person name="Banfield J.F."/>
        </authorList>
    </citation>
    <scope>NUCLEOTIDE SEQUENCE [LARGE SCALE GENOMIC DNA]</scope>
</reference>
<sequence>MYLKNYPVLKIKKDILSILEKYLDVSKYKIFFFGSRVIGAKDDRSDIDIGIEGEEKISREIMRNIREEMKNIRILYKIDFVDFKNVSSDFKKIALQNIEKIL</sequence>
<dbReference type="AlphaFoldDB" id="A0A1F4S7F7"/>
<protein>
    <recommendedName>
        <fullName evidence="1">Polymerase beta nucleotidyltransferase domain-containing protein</fullName>
    </recommendedName>
</protein>
<name>A0A1F4S7F7_UNCSA</name>
<comment type="caution">
    <text evidence="2">The sequence shown here is derived from an EMBL/GenBank/DDBJ whole genome shotgun (WGS) entry which is preliminary data.</text>
</comment>
<dbReference type="Gene3D" id="3.30.460.10">
    <property type="entry name" value="Beta Polymerase, domain 2"/>
    <property type="match status" value="1"/>
</dbReference>
<dbReference type="InterPro" id="IPR041633">
    <property type="entry name" value="Polbeta"/>
</dbReference>
<evidence type="ECO:0000313" key="3">
    <source>
        <dbReference type="Proteomes" id="UP000177905"/>
    </source>
</evidence>
<dbReference type="Pfam" id="PF18765">
    <property type="entry name" value="Polbeta"/>
    <property type="match status" value="1"/>
</dbReference>
<evidence type="ECO:0000259" key="1">
    <source>
        <dbReference type="Pfam" id="PF18765"/>
    </source>
</evidence>
<dbReference type="Proteomes" id="UP000177905">
    <property type="component" value="Unassembled WGS sequence"/>
</dbReference>
<gene>
    <name evidence="2" type="ORF">A2290_04570</name>
</gene>
<accession>A0A1F4S7F7</accession>
<dbReference type="EMBL" id="MEUA01000010">
    <property type="protein sequence ID" value="OGC16366.1"/>
    <property type="molecule type" value="Genomic_DNA"/>
</dbReference>
<evidence type="ECO:0000313" key="2">
    <source>
        <dbReference type="EMBL" id="OGC16366.1"/>
    </source>
</evidence>
<feature type="domain" description="Polymerase beta nucleotidyltransferase" evidence="1">
    <location>
        <begin position="14"/>
        <end position="97"/>
    </location>
</feature>
<dbReference type="SUPFAM" id="SSF81301">
    <property type="entry name" value="Nucleotidyltransferase"/>
    <property type="match status" value="1"/>
</dbReference>